<dbReference type="InterPro" id="IPR023209">
    <property type="entry name" value="DAO"/>
</dbReference>
<dbReference type="EMBL" id="GEDC01019708">
    <property type="protein sequence ID" value="JAS17590.1"/>
    <property type="molecule type" value="Transcribed_RNA"/>
</dbReference>
<evidence type="ECO:0000256" key="4">
    <source>
        <dbReference type="ARBA" id="ARBA00022827"/>
    </source>
</evidence>
<protein>
    <recommendedName>
        <fullName evidence="8">FAD dependent oxidoreductase domain-containing protein</fullName>
    </recommendedName>
</protein>
<evidence type="ECO:0000256" key="6">
    <source>
        <dbReference type="PIRSR" id="PIRSR000189-1"/>
    </source>
</evidence>
<feature type="binding site" evidence="6">
    <location>
        <begin position="308"/>
        <end position="313"/>
    </location>
    <ligand>
        <name>FAD</name>
        <dbReference type="ChEBI" id="CHEBI:57692"/>
    </ligand>
</feature>
<dbReference type="EMBL" id="GEDC01014939">
    <property type="protein sequence ID" value="JAS22359.1"/>
    <property type="molecule type" value="Transcribed_RNA"/>
</dbReference>
<name>A0A1B6CVS6_9HEMI</name>
<dbReference type="GO" id="GO:0019478">
    <property type="term" value="P:D-amino acid catabolic process"/>
    <property type="evidence" value="ECO:0007669"/>
    <property type="project" value="TreeGrafter"/>
</dbReference>
<feature type="binding site" evidence="6">
    <location>
        <position position="283"/>
    </location>
    <ligand>
        <name>D-serine</name>
        <dbReference type="ChEBI" id="CHEBI:35247"/>
    </ligand>
</feature>
<dbReference type="SUPFAM" id="SSF54373">
    <property type="entry name" value="FAD-linked reductases, C-terminal domain"/>
    <property type="match status" value="1"/>
</dbReference>
<evidence type="ECO:0000259" key="8">
    <source>
        <dbReference type="Pfam" id="PF01266"/>
    </source>
</evidence>
<feature type="signal peptide" evidence="7">
    <location>
        <begin position="1"/>
        <end position="23"/>
    </location>
</feature>
<gene>
    <name evidence="9" type="ORF">g.35555</name>
    <name evidence="10" type="ORF">g.35556</name>
</gene>
<dbReference type="GO" id="GO:0005737">
    <property type="term" value="C:cytoplasm"/>
    <property type="evidence" value="ECO:0007669"/>
    <property type="project" value="TreeGrafter"/>
</dbReference>
<feature type="binding site" evidence="6">
    <location>
        <position position="309"/>
    </location>
    <ligand>
        <name>D-dopa</name>
        <dbReference type="ChEBI" id="CHEBI:149689"/>
    </ligand>
</feature>
<dbReference type="PIRSF" id="PIRSF000189">
    <property type="entry name" value="D-aa_oxidase"/>
    <property type="match status" value="1"/>
</dbReference>
<dbReference type="AlphaFoldDB" id="A0A1B6CVS6"/>
<evidence type="ECO:0000256" key="2">
    <source>
        <dbReference type="ARBA" id="ARBA00006730"/>
    </source>
</evidence>
<feature type="domain" description="FAD dependent oxidoreductase" evidence="8">
    <location>
        <begin position="10"/>
        <end position="324"/>
    </location>
</feature>
<dbReference type="PANTHER" id="PTHR11530">
    <property type="entry name" value="D-AMINO ACID OXIDASE"/>
    <property type="match status" value="1"/>
</dbReference>
<evidence type="ECO:0000313" key="9">
    <source>
        <dbReference type="EMBL" id="JAS17590.1"/>
    </source>
</evidence>
<evidence type="ECO:0000313" key="10">
    <source>
        <dbReference type="EMBL" id="JAS22359.1"/>
    </source>
</evidence>
<dbReference type="GO" id="GO:0003884">
    <property type="term" value="F:D-amino-acid oxidase activity"/>
    <property type="evidence" value="ECO:0007669"/>
    <property type="project" value="InterPro"/>
</dbReference>
<organism evidence="9">
    <name type="scientific">Clastoptera arizonana</name>
    <name type="common">Arizona spittle bug</name>
    <dbReference type="NCBI Taxonomy" id="38151"/>
    <lineage>
        <taxon>Eukaryota</taxon>
        <taxon>Metazoa</taxon>
        <taxon>Ecdysozoa</taxon>
        <taxon>Arthropoda</taxon>
        <taxon>Hexapoda</taxon>
        <taxon>Insecta</taxon>
        <taxon>Pterygota</taxon>
        <taxon>Neoptera</taxon>
        <taxon>Paraneoptera</taxon>
        <taxon>Hemiptera</taxon>
        <taxon>Auchenorrhyncha</taxon>
        <taxon>Cercopoidea</taxon>
        <taxon>Clastopteridae</taxon>
        <taxon>Clastoptera</taxon>
    </lineage>
</organism>
<keyword evidence="4 6" id="KW-0274">FAD</keyword>
<dbReference type="SUPFAM" id="SSF51971">
    <property type="entry name" value="Nucleotide-binding domain"/>
    <property type="match status" value="1"/>
</dbReference>
<feature type="binding site" evidence="6">
    <location>
        <begin position="47"/>
        <end position="48"/>
    </location>
    <ligand>
        <name>FAD</name>
        <dbReference type="ChEBI" id="CHEBI:57692"/>
    </ligand>
</feature>
<comment type="cofactor">
    <cofactor evidence="1 6">
        <name>FAD</name>
        <dbReference type="ChEBI" id="CHEBI:57692"/>
    </cofactor>
</comment>
<reference evidence="9" key="1">
    <citation type="submission" date="2015-12" db="EMBL/GenBank/DDBJ databases">
        <title>De novo transcriptome assembly of four potential Pierce s Disease insect vectors from Arizona vineyards.</title>
        <authorList>
            <person name="Tassone E.E."/>
        </authorList>
    </citation>
    <scope>NUCLEOTIDE SEQUENCE</scope>
</reference>
<feature type="chain" id="PRO_5008580711" description="FAD dependent oxidoreductase domain-containing protein" evidence="7">
    <location>
        <begin position="24"/>
        <end position="336"/>
    </location>
</feature>
<sequence length="336" mass="37568">MSTRNSVLRVGVLGAGVVGVTSALELQDEFPTAYITIVADKFYQDTTSDGAAGFFRPGIEFSGPNENTTKKWIDDSYYYYKRLMDSESACGVSVLDGYFFSDKNIADVRNPLLENLLPIVRSATPEELQIGKKIWKYGVYCESLLIECPKFLPWALTKFKAQGGHVRRQTIDRLGQLEGEFDVVVNCCGLQARYLCNDTKVMPVRGQILKVNAPWLKKFYYEGSDTYIIPNKSGSVTLGGCRQLGSNNLEVCPFDSASIQQRCYNVLPKLKQAPILREWVGLRPYRPIIRVEPEQLNNLKIVHNYGHGGYGVTSAPGTSKHAVQIVRQSLKCNSKL</sequence>
<dbReference type="Pfam" id="PF01266">
    <property type="entry name" value="DAO"/>
    <property type="match status" value="1"/>
</dbReference>
<keyword evidence="7" id="KW-0732">Signal</keyword>
<dbReference type="InterPro" id="IPR006076">
    <property type="entry name" value="FAD-dep_OxRdtase"/>
</dbReference>
<keyword evidence="3" id="KW-0285">Flavoprotein</keyword>
<dbReference type="PANTHER" id="PTHR11530:SF17">
    <property type="entry name" value="RE49860P"/>
    <property type="match status" value="1"/>
</dbReference>
<dbReference type="GO" id="GO:0071949">
    <property type="term" value="F:FAD binding"/>
    <property type="evidence" value="ECO:0007669"/>
    <property type="project" value="InterPro"/>
</dbReference>
<evidence type="ECO:0000256" key="5">
    <source>
        <dbReference type="ARBA" id="ARBA00023002"/>
    </source>
</evidence>
<dbReference type="Gene3D" id="3.30.9.10">
    <property type="entry name" value="D-Amino Acid Oxidase, subunit A, domain 2"/>
    <property type="match status" value="1"/>
</dbReference>
<evidence type="ECO:0000256" key="7">
    <source>
        <dbReference type="SAM" id="SignalP"/>
    </source>
</evidence>
<accession>A0A1B6CVS6</accession>
<feature type="binding site" evidence="6">
    <location>
        <position position="227"/>
    </location>
    <ligand>
        <name>D-dopa</name>
        <dbReference type="ChEBI" id="CHEBI:149689"/>
    </ligand>
</feature>
<evidence type="ECO:0000256" key="3">
    <source>
        <dbReference type="ARBA" id="ARBA00022630"/>
    </source>
</evidence>
<comment type="similarity">
    <text evidence="2">Belongs to the DAMOX/DASOX family.</text>
</comment>
<dbReference type="Gene3D" id="3.40.50.720">
    <property type="entry name" value="NAD(P)-binding Rossmann-like Domain"/>
    <property type="match status" value="1"/>
</dbReference>
<proteinExistence type="inferred from homology"/>
<evidence type="ECO:0000256" key="1">
    <source>
        <dbReference type="ARBA" id="ARBA00001974"/>
    </source>
</evidence>
<keyword evidence="5" id="KW-0560">Oxidoreductase</keyword>